<dbReference type="InterPro" id="IPR051854">
    <property type="entry name" value="Rho-type_GAP"/>
</dbReference>
<name>A0A7R9C263_9CRUS</name>
<gene>
    <name evidence="4" type="ORF">NMOB1V02_LOCUS13478</name>
</gene>
<evidence type="ECO:0000259" key="3">
    <source>
        <dbReference type="PROSITE" id="PS50001"/>
    </source>
</evidence>
<dbReference type="InterPro" id="IPR000980">
    <property type="entry name" value="SH2"/>
</dbReference>
<dbReference type="InterPro" id="IPR036860">
    <property type="entry name" value="SH2_dom_sf"/>
</dbReference>
<feature type="non-terminal residue" evidence="4">
    <location>
        <position position="1"/>
    </location>
</feature>
<dbReference type="Pfam" id="PF00017">
    <property type="entry name" value="SH2"/>
    <property type="match status" value="1"/>
</dbReference>
<dbReference type="EMBL" id="OA909084">
    <property type="protein sequence ID" value="CAD7285876.1"/>
    <property type="molecule type" value="Genomic_DNA"/>
</dbReference>
<keyword evidence="2" id="KW-0727">SH2 domain</keyword>
<dbReference type="SUPFAM" id="SSF55550">
    <property type="entry name" value="SH2 domain"/>
    <property type="match status" value="1"/>
</dbReference>
<protein>
    <recommendedName>
        <fullName evidence="3">SH2 domain-containing protein</fullName>
    </recommendedName>
</protein>
<dbReference type="EMBL" id="CAJPEX010027047">
    <property type="protein sequence ID" value="CAG0926028.1"/>
    <property type="molecule type" value="Genomic_DNA"/>
</dbReference>
<evidence type="ECO:0000256" key="2">
    <source>
        <dbReference type="PROSITE-ProRule" id="PRU00191"/>
    </source>
</evidence>
<sequence length="98" mass="11403">MLLKNKEGAYLVRESQSAVGSYALSMWVNGAIKHYMLYYDGKSHFLREDKKYDTLRDLVADGLIFMFLEARASDYIERMFREASYASSPFVTLQAKKR</sequence>
<proteinExistence type="predicted"/>
<dbReference type="Gene3D" id="3.30.505.10">
    <property type="entry name" value="SH2 domain"/>
    <property type="match status" value="1"/>
</dbReference>
<dbReference type="AlphaFoldDB" id="A0A7R9C263"/>
<evidence type="ECO:0000313" key="5">
    <source>
        <dbReference type="Proteomes" id="UP000678499"/>
    </source>
</evidence>
<dbReference type="PANTHER" id="PTHR46075">
    <property type="entry name" value="CHIMERIN FAMILY MEMBER"/>
    <property type="match status" value="1"/>
</dbReference>
<accession>A0A7R9C263</accession>
<dbReference type="PANTHER" id="PTHR46075:SF2">
    <property type="entry name" value="RHO GTPASE ACTIVATING PROTEIN AT 5A, ISOFORM A"/>
    <property type="match status" value="1"/>
</dbReference>
<dbReference type="PROSITE" id="PS50001">
    <property type="entry name" value="SH2"/>
    <property type="match status" value="1"/>
</dbReference>
<evidence type="ECO:0000313" key="4">
    <source>
        <dbReference type="EMBL" id="CAD7285876.1"/>
    </source>
</evidence>
<reference evidence="4" key="1">
    <citation type="submission" date="2020-11" db="EMBL/GenBank/DDBJ databases">
        <authorList>
            <person name="Tran Van P."/>
        </authorList>
    </citation>
    <scope>NUCLEOTIDE SEQUENCE</scope>
</reference>
<dbReference type="OrthoDB" id="3196451at2759"/>
<keyword evidence="1" id="KW-0343">GTPase activation</keyword>
<feature type="domain" description="SH2" evidence="3">
    <location>
        <begin position="1"/>
        <end position="59"/>
    </location>
</feature>
<dbReference type="Proteomes" id="UP000678499">
    <property type="component" value="Unassembled WGS sequence"/>
</dbReference>
<evidence type="ECO:0000256" key="1">
    <source>
        <dbReference type="ARBA" id="ARBA00022468"/>
    </source>
</evidence>
<keyword evidence="5" id="KW-1185">Reference proteome</keyword>
<organism evidence="4">
    <name type="scientific">Notodromas monacha</name>
    <dbReference type="NCBI Taxonomy" id="399045"/>
    <lineage>
        <taxon>Eukaryota</taxon>
        <taxon>Metazoa</taxon>
        <taxon>Ecdysozoa</taxon>
        <taxon>Arthropoda</taxon>
        <taxon>Crustacea</taxon>
        <taxon>Oligostraca</taxon>
        <taxon>Ostracoda</taxon>
        <taxon>Podocopa</taxon>
        <taxon>Podocopida</taxon>
        <taxon>Cypridocopina</taxon>
        <taxon>Cypridoidea</taxon>
        <taxon>Cyprididae</taxon>
        <taxon>Notodromas</taxon>
    </lineage>
</organism>
<dbReference type="GO" id="GO:0005096">
    <property type="term" value="F:GTPase activator activity"/>
    <property type="evidence" value="ECO:0007669"/>
    <property type="project" value="UniProtKB-KW"/>
</dbReference>